<protein>
    <submittedName>
        <fullName evidence="9">Autotransporter domain-containing protein</fullName>
    </submittedName>
</protein>
<keyword evidence="10" id="KW-1185">Reference proteome</keyword>
<comment type="similarity">
    <text evidence="1 6">Belongs to the peptidase S8 family.</text>
</comment>
<dbReference type="Gene3D" id="3.40.50.200">
    <property type="entry name" value="Peptidase S8/S53 domain"/>
    <property type="match status" value="1"/>
</dbReference>
<dbReference type="RefSeq" id="WP_237977751.1">
    <property type="nucleotide sequence ID" value="NZ_JAKNCT010000001.1"/>
</dbReference>
<feature type="active site" description="Charge relay system" evidence="6">
    <location>
        <position position="174"/>
    </location>
</feature>
<dbReference type="InterPro" id="IPR034061">
    <property type="entry name" value="Peptidases_S8_Autotransporter"/>
</dbReference>
<feature type="active site" description="Charge relay system" evidence="6">
    <location>
        <position position="408"/>
    </location>
</feature>
<dbReference type="PANTHER" id="PTHR43806:SF11">
    <property type="entry name" value="CEREVISIN-RELATED"/>
    <property type="match status" value="1"/>
</dbReference>
<dbReference type="CDD" id="cd04848">
    <property type="entry name" value="Peptidases_S8_Autotransporter_serine_protease_like"/>
    <property type="match status" value="1"/>
</dbReference>
<dbReference type="PROSITE" id="PS51892">
    <property type="entry name" value="SUBTILASE"/>
    <property type="match status" value="1"/>
</dbReference>
<evidence type="ECO:0000256" key="1">
    <source>
        <dbReference type="ARBA" id="ARBA00011073"/>
    </source>
</evidence>
<evidence type="ECO:0000256" key="3">
    <source>
        <dbReference type="ARBA" id="ARBA00022729"/>
    </source>
</evidence>
<evidence type="ECO:0000259" key="8">
    <source>
        <dbReference type="PROSITE" id="PS51208"/>
    </source>
</evidence>
<dbReference type="Pfam" id="PF12951">
    <property type="entry name" value="PATR"/>
    <property type="match status" value="1"/>
</dbReference>
<dbReference type="PROSITE" id="PS00137">
    <property type="entry name" value="SUBTILASE_HIS"/>
    <property type="match status" value="1"/>
</dbReference>
<dbReference type="SUPFAM" id="SSF52743">
    <property type="entry name" value="Subtilisin-like"/>
    <property type="match status" value="1"/>
</dbReference>
<feature type="compositionally biased region" description="Basic and acidic residues" evidence="7">
    <location>
        <begin position="140"/>
        <end position="150"/>
    </location>
</feature>
<dbReference type="InterPro" id="IPR036709">
    <property type="entry name" value="Autotransporte_beta_dom_sf"/>
</dbReference>
<comment type="caution">
    <text evidence="9">The sequence shown here is derived from an EMBL/GenBank/DDBJ whole genome shotgun (WGS) entry which is preliminary data.</text>
</comment>
<evidence type="ECO:0000256" key="2">
    <source>
        <dbReference type="ARBA" id="ARBA00022670"/>
    </source>
</evidence>
<dbReference type="InterPro" id="IPR005546">
    <property type="entry name" value="Autotransporte_beta"/>
</dbReference>
<feature type="region of interest" description="Disordered" evidence="7">
    <location>
        <begin position="130"/>
        <end position="151"/>
    </location>
</feature>
<feature type="region of interest" description="Disordered" evidence="7">
    <location>
        <begin position="447"/>
        <end position="470"/>
    </location>
</feature>
<dbReference type="InterPro" id="IPR015500">
    <property type="entry name" value="Peptidase_S8_subtilisin-rel"/>
</dbReference>
<dbReference type="InterPro" id="IPR022398">
    <property type="entry name" value="Peptidase_S8_His-AS"/>
</dbReference>
<evidence type="ECO:0000256" key="4">
    <source>
        <dbReference type="ARBA" id="ARBA00022801"/>
    </source>
</evidence>
<gene>
    <name evidence="9" type="ORF">MAF45_01325</name>
</gene>
<dbReference type="PROSITE" id="PS51208">
    <property type="entry name" value="AUTOTRANSPORTER"/>
    <property type="match status" value="1"/>
</dbReference>
<keyword evidence="4 6" id="KW-0378">Hydrolase</keyword>
<dbReference type="Pfam" id="PF00082">
    <property type="entry name" value="Peptidase_S8"/>
    <property type="match status" value="1"/>
</dbReference>
<sequence length="1148" mass="122287">MNKIYKTIWSDARRCFMVVNETQKAHVKTTRSAVFAAVASAVLLLPGAATAAYTEPGQVASSAQAVSEAVASWETDEYKKDWGLAAMHASKAYALGFHGQGTTVGIMDSGALIQIHPQLTGDRFHASTADAEYGSSGERYPQHSEEDGRGEYTPGLGAGTTISGSWVKGVNDSHGTHVTGTVGANRDGEEFHGVAWGADLWIGNTGGTDDTNYGPFQDYKFFKSGWSALADNVVKANGEERGGFINNSFGTNTRRVVTDPNAKGPDGGNIAAHNPTNTVSETEYEYFLFNNRYVGTGGTVSWNQSFVDAAYEAVKDKNVVQVITTGNRDFDNPFYRPLYPYFNPDAESRWVAVAGLQQSQEGGYELIGRFNEAGNAKWWTVAAPGSKIYSSTVSDDGEAGYASWGGTSMAAPHVTGALTVLMSRYQDMNALQVRDVMFTTANHKNPDGSNMKGWDNHDGTTPADGQVSDRMGWGVPDLDKGMYGPGQFLGHFDYNMARTPLDVWTNDITQAALDQRKTEDAAWKAAAEKWLANPTLTLGEEYSDAERRLLGDILLETDDDIVGISDENEKIDKSDAIAWRKAYYGKRLEAIKAKIEQGLYNGSLTKRGEGTLVMTGNNTYRGGTVIEAGTLLGFNDSFGVTELESGAAAGSAAAPAAAAPGYGNGKVTVNGGTFGLLSSYDDGFTKTGVNTDTNSDHSVDVTVNNGGTLGVAAGQSVEAGSLTFNKGAKVSVISTDRDTAAEALRGQAQSGTISADSITGAANLSAATDYALLKTDVKVEGSTLTATLSRDETKTLGSYASTGIGRSIAKQIESAPDSVAFNALGVSTKKEVSSVLDALDSDFYLSARNATVTNALTLARTVKDQANGIGDARVVEMKDGTARIWATGMGAWADLDYNANFDSDYYVGLVGGEVDVGSTTKLGAFFGYGQSKYDSSEGKIDSDDLHLGLYGITNLEPVKLTYGASYTWQDRDNTRKFRLDDLRADSKHSTDAHVFQIFGEAAYTGLNTVGYALEPYFGLAYMQVDSDRVKDEVAGVPFGTAVDDSNIGITTLGLRGAANFKAGSVDLQLKGDVAWNHFFGDNRPEAKFQVLDAGWAKIKGEKLSDMATVGVGLEAKFTKNATFGIFYTGAFDGDVTSHGAGAHLRINF</sequence>
<feature type="active site" description="Charge relay system" evidence="6">
    <location>
        <position position="108"/>
    </location>
</feature>
<dbReference type="SUPFAM" id="SSF103515">
    <property type="entry name" value="Autotransporter"/>
    <property type="match status" value="1"/>
</dbReference>
<dbReference type="EMBL" id="JAKNCT010000001">
    <property type="protein sequence ID" value="MCG5030096.1"/>
    <property type="molecule type" value="Genomic_DNA"/>
</dbReference>
<dbReference type="InterPro" id="IPR013425">
    <property type="entry name" value="Autotrns_rpt"/>
</dbReference>
<keyword evidence="3" id="KW-0732">Signal</keyword>
<dbReference type="Proteomes" id="UP001297600">
    <property type="component" value="Unassembled WGS sequence"/>
</dbReference>
<evidence type="ECO:0000256" key="6">
    <source>
        <dbReference type="PROSITE-ProRule" id="PRU01240"/>
    </source>
</evidence>
<evidence type="ECO:0000256" key="5">
    <source>
        <dbReference type="ARBA" id="ARBA00022825"/>
    </source>
</evidence>
<dbReference type="InterPro" id="IPR024973">
    <property type="entry name" value="ESPR"/>
</dbReference>
<dbReference type="InterPro" id="IPR036852">
    <property type="entry name" value="Peptidase_S8/S53_dom_sf"/>
</dbReference>
<dbReference type="InterPro" id="IPR023828">
    <property type="entry name" value="Peptidase_S8_Ser-AS"/>
</dbReference>
<dbReference type="InterPro" id="IPR000209">
    <property type="entry name" value="Peptidase_S8/S53_dom"/>
</dbReference>
<accession>A0ABS9MNA8</accession>
<dbReference type="Pfam" id="PF03797">
    <property type="entry name" value="Autotransporter"/>
    <property type="match status" value="1"/>
</dbReference>
<keyword evidence="5 6" id="KW-0720">Serine protease</keyword>
<dbReference type="InterPro" id="IPR050131">
    <property type="entry name" value="Peptidase_S8_subtilisin-like"/>
</dbReference>
<dbReference type="Gene3D" id="2.40.128.130">
    <property type="entry name" value="Autotransporter beta-domain"/>
    <property type="match status" value="1"/>
</dbReference>
<evidence type="ECO:0000313" key="9">
    <source>
        <dbReference type="EMBL" id="MCG5030096.1"/>
    </source>
</evidence>
<keyword evidence="2 6" id="KW-0645">Protease</keyword>
<feature type="domain" description="Autotransporter" evidence="8">
    <location>
        <begin position="877"/>
        <end position="1148"/>
    </location>
</feature>
<reference evidence="9 10" key="1">
    <citation type="submission" date="2022-02" db="EMBL/GenBank/DDBJ databases">
        <title>Mesosutterella porci, a novel member of the family Sutterellaceae from pig feces.</title>
        <authorList>
            <person name="Wylensek D."/>
            <person name="Clavel T."/>
        </authorList>
    </citation>
    <scope>NUCLEOTIDE SEQUENCE [LARGE SCALE GENOMIC DNA]</scope>
    <source>
        <strain evidence="10">oilRF-744-wt-GAM-9</strain>
    </source>
</reference>
<evidence type="ECO:0000313" key="10">
    <source>
        <dbReference type="Proteomes" id="UP001297600"/>
    </source>
</evidence>
<dbReference type="Pfam" id="PF13018">
    <property type="entry name" value="ESPR"/>
    <property type="match status" value="1"/>
</dbReference>
<dbReference type="PROSITE" id="PS00138">
    <property type="entry name" value="SUBTILASE_SER"/>
    <property type="match status" value="1"/>
</dbReference>
<organism evidence="9 10">
    <name type="scientific">Mesosutterella porci</name>
    <dbReference type="NCBI Taxonomy" id="2915351"/>
    <lineage>
        <taxon>Bacteria</taxon>
        <taxon>Pseudomonadati</taxon>
        <taxon>Pseudomonadota</taxon>
        <taxon>Betaproteobacteria</taxon>
        <taxon>Burkholderiales</taxon>
        <taxon>Sutterellaceae</taxon>
        <taxon>Mesosutterella</taxon>
    </lineage>
</organism>
<proteinExistence type="inferred from homology"/>
<dbReference type="PRINTS" id="PR00723">
    <property type="entry name" value="SUBTILISIN"/>
</dbReference>
<dbReference type="NCBIfam" id="TIGR02601">
    <property type="entry name" value="autotrns_rpt"/>
    <property type="match status" value="1"/>
</dbReference>
<evidence type="ECO:0000256" key="7">
    <source>
        <dbReference type="SAM" id="MobiDB-lite"/>
    </source>
</evidence>
<dbReference type="PANTHER" id="PTHR43806">
    <property type="entry name" value="PEPTIDASE S8"/>
    <property type="match status" value="1"/>
</dbReference>
<dbReference type="SMART" id="SM00869">
    <property type="entry name" value="Autotransporter"/>
    <property type="match status" value="1"/>
</dbReference>
<name>A0ABS9MNA8_9BURK</name>